<accession>A0A7Z0D3R6</accession>
<dbReference type="Proteomes" id="UP000539111">
    <property type="component" value="Unassembled WGS sequence"/>
</dbReference>
<feature type="region of interest" description="Disordered" evidence="1">
    <location>
        <begin position="14"/>
        <end position="38"/>
    </location>
</feature>
<evidence type="ECO:0000313" key="3">
    <source>
        <dbReference type="Proteomes" id="UP000539111"/>
    </source>
</evidence>
<sequence length="130" mass="14808">MSRLARRLRGLMRRKKAPDLSTGNAAPNPRQAAKERREATVSYVRDFIRTRVGVEAYIEPATAATSATLLLIATTGEWTRRAVPSEEAGWMLARDMEIPVYDVLKTGYPPRMRAWTRRRRGEARRRPGGR</sequence>
<proteinExistence type="predicted"/>
<name>A0A7Z0D3R6_9MICO</name>
<dbReference type="RefSeq" id="WP_237249137.1">
    <property type="nucleotide sequence ID" value="NZ_JACBZP010000001.1"/>
</dbReference>
<gene>
    <name evidence="2" type="ORF">BJY26_002640</name>
</gene>
<reference evidence="2 3" key="1">
    <citation type="submission" date="2020-07" db="EMBL/GenBank/DDBJ databases">
        <title>Sequencing the genomes of 1000 actinobacteria strains.</title>
        <authorList>
            <person name="Klenk H.-P."/>
        </authorList>
    </citation>
    <scope>NUCLEOTIDE SEQUENCE [LARGE SCALE GENOMIC DNA]</scope>
    <source>
        <strain evidence="2 3">DSM 26341</strain>
    </source>
</reference>
<comment type="caution">
    <text evidence="2">The sequence shown here is derived from an EMBL/GenBank/DDBJ whole genome shotgun (WGS) entry which is preliminary data.</text>
</comment>
<organism evidence="2 3">
    <name type="scientific">Spelaeicoccus albus</name>
    <dbReference type="NCBI Taxonomy" id="1280376"/>
    <lineage>
        <taxon>Bacteria</taxon>
        <taxon>Bacillati</taxon>
        <taxon>Actinomycetota</taxon>
        <taxon>Actinomycetes</taxon>
        <taxon>Micrococcales</taxon>
        <taxon>Brevibacteriaceae</taxon>
        <taxon>Spelaeicoccus</taxon>
    </lineage>
</organism>
<dbReference type="EMBL" id="JACBZP010000001">
    <property type="protein sequence ID" value="NYI68334.1"/>
    <property type="molecule type" value="Genomic_DNA"/>
</dbReference>
<evidence type="ECO:0000256" key="1">
    <source>
        <dbReference type="SAM" id="MobiDB-lite"/>
    </source>
</evidence>
<protein>
    <submittedName>
        <fullName evidence="2">Uncharacterized protein</fullName>
    </submittedName>
</protein>
<evidence type="ECO:0000313" key="2">
    <source>
        <dbReference type="EMBL" id="NYI68334.1"/>
    </source>
</evidence>
<keyword evidence="3" id="KW-1185">Reference proteome</keyword>
<dbReference type="AlphaFoldDB" id="A0A7Z0D3R6"/>